<name>A0A9X3Z5L6_9BACL</name>
<dbReference type="GO" id="GO:0016987">
    <property type="term" value="F:sigma factor activity"/>
    <property type="evidence" value="ECO:0007669"/>
    <property type="project" value="UniProtKB-KW"/>
</dbReference>
<evidence type="ECO:0000256" key="1">
    <source>
        <dbReference type="ARBA" id="ARBA00023015"/>
    </source>
</evidence>
<protein>
    <submittedName>
        <fullName evidence="5">Sigma-70 family RNA polymerase sigma factor</fullName>
    </submittedName>
</protein>
<keyword evidence="3" id="KW-0804">Transcription</keyword>
<gene>
    <name evidence="5" type="ORF">O3V59_21880</name>
</gene>
<dbReference type="Proteomes" id="UP001151071">
    <property type="component" value="Unassembled WGS sequence"/>
</dbReference>
<dbReference type="RefSeq" id="WP_271141051.1">
    <property type="nucleotide sequence ID" value="NZ_JAPYYP010000057.1"/>
</dbReference>
<keyword evidence="1" id="KW-0805">Transcription regulation</keyword>
<dbReference type="Pfam" id="PF04542">
    <property type="entry name" value="Sigma70_r2"/>
    <property type="match status" value="1"/>
</dbReference>
<dbReference type="SUPFAM" id="SSF88946">
    <property type="entry name" value="Sigma2 domain of RNA polymerase sigma factors"/>
    <property type="match status" value="1"/>
</dbReference>
<keyword evidence="6" id="KW-1185">Reference proteome</keyword>
<dbReference type="EMBL" id="JAPYYP010000057">
    <property type="protein sequence ID" value="MDA5110988.1"/>
    <property type="molecule type" value="Genomic_DNA"/>
</dbReference>
<organism evidence="5 6">
    <name type="scientific">Brevibacillus thermoruber</name>
    <dbReference type="NCBI Taxonomy" id="33942"/>
    <lineage>
        <taxon>Bacteria</taxon>
        <taxon>Bacillati</taxon>
        <taxon>Bacillota</taxon>
        <taxon>Bacilli</taxon>
        <taxon>Bacillales</taxon>
        <taxon>Paenibacillaceae</taxon>
        <taxon>Brevibacillus</taxon>
    </lineage>
</organism>
<dbReference type="PANTHER" id="PTHR43133:SF51">
    <property type="entry name" value="RNA POLYMERASE SIGMA FACTOR"/>
    <property type="match status" value="1"/>
</dbReference>
<dbReference type="AlphaFoldDB" id="A0A9X3Z5L6"/>
<sequence length="127" mass="15002">MDAVTLVKKAQQGDETAYLALFQQYEEMMYRIAFVYVKNQEDALDIVQEAAYRSFKSIKTLREPRYFKTWVTKITMSCSINLLQKRRKVVPLKPEQLDFFHSMDEDLPLSITLKDVLEKLDVNEKRS</sequence>
<accession>A0A9X3Z5L6</accession>
<proteinExistence type="predicted"/>
<dbReference type="PANTHER" id="PTHR43133">
    <property type="entry name" value="RNA POLYMERASE ECF-TYPE SIGMA FACTO"/>
    <property type="match status" value="1"/>
</dbReference>
<evidence type="ECO:0000256" key="3">
    <source>
        <dbReference type="ARBA" id="ARBA00023163"/>
    </source>
</evidence>
<dbReference type="InterPro" id="IPR014284">
    <property type="entry name" value="RNA_pol_sigma-70_dom"/>
</dbReference>
<feature type="domain" description="RNA polymerase sigma-70 region 2" evidence="4">
    <location>
        <begin position="21"/>
        <end position="88"/>
    </location>
</feature>
<dbReference type="NCBIfam" id="TIGR02937">
    <property type="entry name" value="sigma70-ECF"/>
    <property type="match status" value="1"/>
</dbReference>
<dbReference type="InterPro" id="IPR007627">
    <property type="entry name" value="RNA_pol_sigma70_r2"/>
</dbReference>
<dbReference type="InterPro" id="IPR013325">
    <property type="entry name" value="RNA_pol_sigma_r2"/>
</dbReference>
<evidence type="ECO:0000313" key="6">
    <source>
        <dbReference type="Proteomes" id="UP001151071"/>
    </source>
</evidence>
<evidence type="ECO:0000256" key="2">
    <source>
        <dbReference type="ARBA" id="ARBA00023082"/>
    </source>
</evidence>
<evidence type="ECO:0000259" key="4">
    <source>
        <dbReference type="Pfam" id="PF04542"/>
    </source>
</evidence>
<keyword evidence="2" id="KW-0731">Sigma factor</keyword>
<evidence type="ECO:0000313" key="5">
    <source>
        <dbReference type="EMBL" id="MDA5110988.1"/>
    </source>
</evidence>
<dbReference type="GO" id="GO:0006352">
    <property type="term" value="P:DNA-templated transcription initiation"/>
    <property type="evidence" value="ECO:0007669"/>
    <property type="project" value="InterPro"/>
</dbReference>
<dbReference type="InterPro" id="IPR039425">
    <property type="entry name" value="RNA_pol_sigma-70-like"/>
</dbReference>
<comment type="caution">
    <text evidence="5">The sequence shown here is derived from an EMBL/GenBank/DDBJ whole genome shotgun (WGS) entry which is preliminary data.</text>
</comment>
<reference evidence="5" key="1">
    <citation type="submission" date="2022-12" db="EMBL/GenBank/DDBJ databases">
        <title>Draft genome sequence of the thermophilic strain Brevibacillus thermoruber HT42, isolated from Los Humeros, Puebla, Mexico, with biotechnological potential.</title>
        <authorList>
            <person name="Lara Sanchez J."/>
            <person name="Solis Palacios R."/>
            <person name="Bustos Baena A.S."/>
            <person name="Ruz Baez A.E."/>
            <person name="Espinosa Luna G."/>
            <person name="Oliart Ros R.M."/>
        </authorList>
    </citation>
    <scope>NUCLEOTIDE SEQUENCE</scope>
    <source>
        <strain evidence="5">HT42</strain>
    </source>
</reference>
<dbReference type="Gene3D" id="1.10.1740.10">
    <property type="match status" value="1"/>
</dbReference>